<evidence type="ECO:0000256" key="2">
    <source>
        <dbReference type="ARBA" id="ARBA00023180"/>
    </source>
</evidence>
<comment type="caution">
    <text evidence="3">The sequence shown here is derived from an EMBL/GenBank/DDBJ whole genome shotgun (WGS) entry which is preliminary data.</text>
</comment>
<dbReference type="EMBL" id="MVGT01002164">
    <property type="protein sequence ID" value="OVA09188.1"/>
    <property type="molecule type" value="Genomic_DNA"/>
</dbReference>
<comment type="similarity">
    <text evidence="1">Belongs to the 'GDSL' lipolytic enzyme family.</text>
</comment>
<keyword evidence="2" id="KW-0325">Glycoprotein</keyword>
<accession>A0A200QFB1</accession>
<gene>
    <name evidence="3" type="ORF">BVC80_659g10</name>
</gene>
<reference evidence="3 4" key="1">
    <citation type="journal article" date="2017" name="Mol. Plant">
        <title>The Genome of Medicinal Plant Macleaya cordata Provides New Insights into Benzylisoquinoline Alkaloids Metabolism.</title>
        <authorList>
            <person name="Liu X."/>
            <person name="Liu Y."/>
            <person name="Huang P."/>
            <person name="Ma Y."/>
            <person name="Qing Z."/>
            <person name="Tang Q."/>
            <person name="Cao H."/>
            <person name="Cheng P."/>
            <person name="Zheng Y."/>
            <person name="Yuan Z."/>
            <person name="Zhou Y."/>
            <person name="Liu J."/>
            <person name="Tang Z."/>
            <person name="Zhuo Y."/>
            <person name="Zhang Y."/>
            <person name="Yu L."/>
            <person name="Huang J."/>
            <person name="Yang P."/>
            <person name="Peng Q."/>
            <person name="Zhang J."/>
            <person name="Jiang W."/>
            <person name="Zhang Z."/>
            <person name="Lin K."/>
            <person name="Ro D.K."/>
            <person name="Chen X."/>
            <person name="Xiong X."/>
            <person name="Shang Y."/>
            <person name="Huang S."/>
            <person name="Zeng J."/>
        </authorList>
    </citation>
    <scope>NUCLEOTIDE SEQUENCE [LARGE SCALE GENOMIC DNA]</scope>
    <source>
        <strain evidence="4">cv. BLH2017</strain>
        <tissue evidence="3">Root</tissue>
    </source>
</reference>
<dbReference type="Gene3D" id="3.40.50.1110">
    <property type="entry name" value="SGNH hydrolase"/>
    <property type="match status" value="1"/>
</dbReference>
<dbReference type="Proteomes" id="UP000195402">
    <property type="component" value="Unassembled WGS sequence"/>
</dbReference>
<dbReference type="Pfam" id="PF00657">
    <property type="entry name" value="Lipase_GDSL"/>
    <property type="match status" value="1"/>
</dbReference>
<dbReference type="InterPro" id="IPR036514">
    <property type="entry name" value="SGNH_hydro_sf"/>
</dbReference>
<dbReference type="InterPro" id="IPR001087">
    <property type="entry name" value="GDSL"/>
</dbReference>
<evidence type="ECO:0000256" key="1">
    <source>
        <dbReference type="ARBA" id="ARBA00008668"/>
    </source>
</evidence>
<protein>
    <submittedName>
        <fullName evidence="3">Lipase</fullName>
    </submittedName>
</protein>
<keyword evidence="4" id="KW-1185">Reference proteome</keyword>
<dbReference type="PANTHER" id="PTHR22835:SF683">
    <property type="entry name" value="OS05G0506800 PROTEIN"/>
    <property type="match status" value="1"/>
</dbReference>
<dbReference type="STRING" id="56857.A0A200QFB1"/>
<name>A0A200QFB1_MACCD</name>
<dbReference type="OrthoDB" id="1600564at2759"/>
<sequence>MAKIQLLYLLEFLTTDPERRRKICDYMQAFKRSDGRLAVDFIAQSIGLQLLPPYLPARNSSGYDFRQGVNFAVVGATALDASFFEERLQITLETNYTLGVQLGWFKNLLPSLCNNFYLYCNSCTDGCLEYLNKTLFLVGEIGGNDYTEAFFRGRSLAEVRTFVPKVIDAIASAINILIEEGAVTLVVPGKLPTGCSPAYLTYFKSCSNKDDYSKSTGCLKWPNKLAKYHNKLLQKELDRLQVLHPHPTIIYADYYNAAMRFYMSPDQLGTPG</sequence>
<dbReference type="AlphaFoldDB" id="A0A200QFB1"/>
<dbReference type="PANTHER" id="PTHR22835">
    <property type="entry name" value="ZINC FINGER FYVE DOMAIN CONTAINING PROTEIN"/>
    <property type="match status" value="1"/>
</dbReference>
<dbReference type="InParanoid" id="A0A200QFB1"/>
<proteinExistence type="inferred from homology"/>
<organism evidence="3 4">
    <name type="scientific">Macleaya cordata</name>
    <name type="common">Five-seeded plume-poppy</name>
    <name type="synonym">Bocconia cordata</name>
    <dbReference type="NCBI Taxonomy" id="56857"/>
    <lineage>
        <taxon>Eukaryota</taxon>
        <taxon>Viridiplantae</taxon>
        <taxon>Streptophyta</taxon>
        <taxon>Embryophyta</taxon>
        <taxon>Tracheophyta</taxon>
        <taxon>Spermatophyta</taxon>
        <taxon>Magnoliopsida</taxon>
        <taxon>Ranunculales</taxon>
        <taxon>Papaveraceae</taxon>
        <taxon>Papaveroideae</taxon>
        <taxon>Macleaya</taxon>
    </lineage>
</organism>
<dbReference type="GO" id="GO:0016788">
    <property type="term" value="F:hydrolase activity, acting on ester bonds"/>
    <property type="evidence" value="ECO:0007669"/>
    <property type="project" value="InterPro"/>
</dbReference>
<evidence type="ECO:0000313" key="3">
    <source>
        <dbReference type="EMBL" id="OVA09188.1"/>
    </source>
</evidence>
<evidence type="ECO:0000313" key="4">
    <source>
        <dbReference type="Proteomes" id="UP000195402"/>
    </source>
</evidence>